<dbReference type="InterPro" id="IPR006158">
    <property type="entry name" value="Cobalamin-bd"/>
</dbReference>
<evidence type="ECO:0000313" key="9">
    <source>
        <dbReference type="Proteomes" id="UP000308271"/>
    </source>
</evidence>
<evidence type="ECO:0000313" key="8">
    <source>
        <dbReference type="EMBL" id="TNJ40011.1"/>
    </source>
</evidence>
<comment type="caution">
    <text evidence="8">The sequence shown here is derived from an EMBL/GenBank/DDBJ whole genome shotgun (WGS) entry which is preliminary data.</text>
</comment>
<sequence>MKILMIQPNYHSGGAEIAGNWTPSWVAYIGGALKQAGFSQVKFVDAMADDLPDETIEEIIRKNQPDVVMTTNITPSIFKAQDIMKTAKKVNPKIRTIMGGIHSTFMYPQVLTEAPETDYVVRGEGEEVTVNLMKAIAAGNDRETRGDITGIAYIDEKGEVFATAAHPVIEDLDTLSPDWSLYDWDKYIYTPLNCRLAVPNFARGCPFTCTFCSQWQFWRRYRARSPKFFVDEIEILVKKYNVGFFILADEEPTINKQKFVSLCQELIDRKLNVTWGINTRVTDIMRDEDLLPFFRKAGLVHVSLGTEAASQMNLNRFRKETTIEENKYAIKLLQKNGIVAEAQFVMGLEHETPETIEETYQLCKDWDPDMANWTIYTPWPFSDLFKELGDRVEVRDYSRYNFVSPIIKPDNMEREDVLKGVLKSYGRFYARKTFFSYPWIKDPYVRKYMLGCLKAFAQTTLTKRFYDIDRVKTKNRKIEIDLGFDKSRILTQAEVKNLKELRPEMVADMSFGLKEAGYQREHQEHNWDEFDESTIKDRTSDTVRNC</sequence>
<dbReference type="InterPro" id="IPR023404">
    <property type="entry name" value="rSAM_horseshoe"/>
</dbReference>
<dbReference type="CDD" id="cd02068">
    <property type="entry name" value="radical_SAM_B12_BD"/>
    <property type="match status" value="1"/>
</dbReference>
<feature type="domain" description="B12-binding" evidence="6">
    <location>
        <begin position="9"/>
        <end position="143"/>
    </location>
</feature>
<dbReference type="GO" id="GO:0046872">
    <property type="term" value="F:metal ion binding"/>
    <property type="evidence" value="ECO:0007669"/>
    <property type="project" value="UniProtKB-KW"/>
</dbReference>
<dbReference type="PANTHER" id="PTHR43409">
    <property type="entry name" value="ANAEROBIC MAGNESIUM-PROTOPORPHYRIN IX MONOMETHYL ESTER CYCLASE-RELATED"/>
    <property type="match status" value="1"/>
</dbReference>
<dbReference type="InterPro" id="IPR058240">
    <property type="entry name" value="rSAM_sf"/>
</dbReference>
<dbReference type="RefSeq" id="WP_139455957.1">
    <property type="nucleotide sequence ID" value="NZ_VDCH01000002.1"/>
</dbReference>
<feature type="domain" description="Radical SAM core" evidence="7">
    <location>
        <begin position="186"/>
        <end position="414"/>
    </location>
</feature>
<dbReference type="InterPro" id="IPR051198">
    <property type="entry name" value="BchE-like"/>
</dbReference>
<dbReference type="PROSITE" id="PS51332">
    <property type="entry name" value="B12_BINDING"/>
    <property type="match status" value="1"/>
</dbReference>
<organism evidence="8 9">
    <name type="scientific">Chlorobaculum thiosulfatiphilum</name>
    <name type="common">Chlorobium limicola f.sp. thiosulfatophilum</name>
    <dbReference type="NCBI Taxonomy" id="115852"/>
    <lineage>
        <taxon>Bacteria</taxon>
        <taxon>Pseudomonadati</taxon>
        <taxon>Chlorobiota</taxon>
        <taxon>Chlorobiia</taxon>
        <taxon>Chlorobiales</taxon>
        <taxon>Chlorobiaceae</taxon>
        <taxon>Chlorobaculum</taxon>
    </lineage>
</organism>
<dbReference type="SFLD" id="SFLDG01082">
    <property type="entry name" value="B12-binding_domain_containing"/>
    <property type="match status" value="1"/>
</dbReference>
<evidence type="ECO:0000256" key="4">
    <source>
        <dbReference type="ARBA" id="ARBA00023004"/>
    </source>
</evidence>
<reference evidence="8 9" key="1">
    <citation type="submission" date="2019-05" db="EMBL/GenBank/DDBJ databases">
        <title>Draft Whole-Genome sequence of the green sulfur bacterium Chlorobaculum thiosulfatiphilum DSM 249.</title>
        <authorList>
            <person name="Meyer T.E."/>
            <person name="Kyndt J.A."/>
        </authorList>
    </citation>
    <scope>NUCLEOTIDE SEQUENCE [LARGE SCALE GENOMIC DNA]</scope>
    <source>
        <strain evidence="8 9">DSM 249</strain>
    </source>
</reference>
<dbReference type="SFLD" id="SFLDG01123">
    <property type="entry name" value="methyltransferase_(Class_B)"/>
    <property type="match status" value="1"/>
</dbReference>
<name>A0A5C4SBA5_CHLTI</name>
<dbReference type="PANTHER" id="PTHR43409:SF13">
    <property type="entry name" value="ANAEROBIC MAGNESIUM-PROTOPORPHYRIN IX MONOMETHYL ESTER CYCLASE"/>
    <property type="match status" value="1"/>
</dbReference>
<evidence type="ECO:0000256" key="2">
    <source>
        <dbReference type="ARBA" id="ARBA00022691"/>
    </source>
</evidence>
<evidence type="ECO:0000256" key="1">
    <source>
        <dbReference type="ARBA" id="ARBA00001966"/>
    </source>
</evidence>
<proteinExistence type="predicted"/>
<dbReference type="InterPro" id="IPR036724">
    <property type="entry name" value="Cobalamin-bd_sf"/>
</dbReference>
<evidence type="ECO:0000259" key="7">
    <source>
        <dbReference type="PROSITE" id="PS51918"/>
    </source>
</evidence>
<dbReference type="GO" id="GO:0003824">
    <property type="term" value="F:catalytic activity"/>
    <property type="evidence" value="ECO:0007669"/>
    <property type="project" value="InterPro"/>
</dbReference>
<dbReference type="SFLD" id="SFLDF00302">
    <property type="entry name" value="anaerobic_magnesium-protoporph"/>
    <property type="match status" value="1"/>
</dbReference>
<evidence type="ECO:0000259" key="6">
    <source>
        <dbReference type="PROSITE" id="PS51332"/>
    </source>
</evidence>
<dbReference type="SMART" id="SM00729">
    <property type="entry name" value="Elp3"/>
    <property type="match status" value="1"/>
</dbReference>
<keyword evidence="2" id="KW-0949">S-adenosyl-L-methionine</keyword>
<protein>
    <submittedName>
        <fullName evidence="8">Magnesium-protoporphyrin IX monomethyl ester anaerobic oxidative cyclase</fullName>
    </submittedName>
</protein>
<keyword evidence="9" id="KW-1185">Reference proteome</keyword>
<dbReference type="InterPro" id="IPR007197">
    <property type="entry name" value="rSAM"/>
</dbReference>
<dbReference type="InterPro" id="IPR006638">
    <property type="entry name" value="Elp3/MiaA/NifB-like_rSAM"/>
</dbReference>
<evidence type="ECO:0000256" key="5">
    <source>
        <dbReference type="ARBA" id="ARBA00023014"/>
    </source>
</evidence>
<dbReference type="SUPFAM" id="SSF52242">
    <property type="entry name" value="Cobalamin (vitamin B12)-binding domain"/>
    <property type="match status" value="1"/>
</dbReference>
<dbReference type="Gene3D" id="3.80.30.20">
    <property type="entry name" value="tm_1862 like domain"/>
    <property type="match status" value="1"/>
</dbReference>
<keyword evidence="3" id="KW-0479">Metal-binding</keyword>
<keyword evidence="5" id="KW-0411">Iron-sulfur</keyword>
<keyword evidence="4" id="KW-0408">Iron</keyword>
<dbReference type="Gene3D" id="3.40.50.280">
    <property type="entry name" value="Cobalamin-binding domain"/>
    <property type="match status" value="1"/>
</dbReference>
<dbReference type="SUPFAM" id="SSF102114">
    <property type="entry name" value="Radical SAM enzymes"/>
    <property type="match status" value="1"/>
</dbReference>
<evidence type="ECO:0000256" key="3">
    <source>
        <dbReference type="ARBA" id="ARBA00022723"/>
    </source>
</evidence>
<accession>A0A5C4SBA5</accession>
<dbReference type="NCBIfam" id="TIGR02026">
    <property type="entry name" value="BchE"/>
    <property type="match status" value="1"/>
</dbReference>
<dbReference type="PROSITE" id="PS51918">
    <property type="entry name" value="RADICAL_SAM"/>
    <property type="match status" value="1"/>
</dbReference>
<dbReference type="Proteomes" id="UP000308271">
    <property type="component" value="Unassembled WGS sequence"/>
</dbReference>
<gene>
    <name evidence="8" type="primary">bchE</name>
    <name evidence="8" type="ORF">FGF66_01560</name>
</gene>
<dbReference type="EMBL" id="VDCH01000002">
    <property type="protein sequence ID" value="TNJ40011.1"/>
    <property type="molecule type" value="Genomic_DNA"/>
</dbReference>
<dbReference type="GO" id="GO:0005829">
    <property type="term" value="C:cytosol"/>
    <property type="evidence" value="ECO:0007669"/>
    <property type="project" value="TreeGrafter"/>
</dbReference>
<dbReference type="Pfam" id="PF02310">
    <property type="entry name" value="B12-binding"/>
    <property type="match status" value="1"/>
</dbReference>
<dbReference type="Pfam" id="PF04055">
    <property type="entry name" value="Radical_SAM"/>
    <property type="match status" value="1"/>
</dbReference>
<dbReference type="CDD" id="cd01335">
    <property type="entry name" value="Radical_SAM"/>
    <property type="match status" value="1"/>
</dbReference>
<dbReference type="GO" id="GO:0031419">
    <property type="term" value="F:cobalamin binding"/>
    <property type="evidence" value="ECO:0007669"/>
    <property type="project" value="InterPro"/>
</dbReference>
<comment type="cofactor">
    <cofactor evidence="1">
        <name>[4Fe-4S] cluster</name>
        <dbReference type="ChEBI" id="CHEBI:49883"/>
    </cofactor>
</comment>
<dbReference type="InterPro" id="IPR034466">
    <property type="entry name" value="Methyltransferase_Class_B"/>
</dbReference>
<dbReference type="AlphaFoldDB" id="A0A5C4SBA5"/>
<dbReference type="OrthoDB" id="9801424at2"/>
<dbReference type="SFLD" id="SFLDS00029">
    <property type="entry name" value="Radical_SAM"/>
    <property type="match status" value="1"/>
</dbReference>
<dbReference type="GO" id="GO:0051539">
    <property type="term" value="F:4 iron, 4 sulfur cluster binding"/>
    <property type="evidence" value="ECO:0007669"/>
    <property type="project" value="UniProtKB-KW"/>
</dbReference>